<evidence type="ECO:0000313" key="2">
    <source>
        <dbReference type="Proteomes" id="UP000784294"/>
    </source>
</evidence>
<organism evidence="1 2">
    <name type="scientific">Protopolystoma xenopodis</name>
    <dbReference type="NCBI Taxonomy" id="117903"/>
    <lineage>
        <taxon>Eukaryota</taxon>
        <taxon>Metazoa</taxon>
        <taxon>Spiralia</taxon>
        <taxon>Lophotrochozoa</taxon>
        <taxon>Platyhelminthes</taxon>
        <taxon>Monogenea</taxon>
        <taxon>Polyopisthocotylea</taxon>
        <taxon>Polystomatidea</taxon>
        <taxon>Polystomatidae</taxon>
        <taxon>Protopolystoma</taxon>
    </lineage>
</organism>
<gene>
    <name evidence="1" type="ORF">PXEA_LOCUS22686</name>
</gene>
<evidence type="ECO:0000313" key="1">
    <source>
        <dbReference type="EMBL" id="VEL29246.1"/>
    </source>
</evidence>
<accession>A0A3S5FF36</accession>
<name>A0A3S5FF36_9PLAT</name>
<reference evidence="1" key="1">
    <citation type="submission" date="2018-11" db="EMBL/GenBank/DDBJ databases">
        <authorList>
            <consortium name="Pathogen Informatics"/>
        </authorList>
    </citation>
    <scope>NUCLEOTIDE SEQUENCE</scope>
</reference>
<dbReference type="EMBL" id="CAAALY010101543">
    <property type="protein sequence ID" value="VEL29246.1"/>
    <property type="molecule type" value="Genomic_DNA"/>
</dbReference>
<sequence length="143" mass="14581">MASADFFRLLQHYVDATGDVQTAAIAGLHACHLSEPAKIGSASGSGFGSGFQKSVPSGFIHTPSSVSSGTLGLGPTSSWPVSIPVSGIANRTLGPTQILAAAAGAPSQSSPGARDGFWPLVHLGGSRLANWVLRYLISLHICL</sequence>
<keyword evidence="2" id="KW-1185">Reference proteome</keyword>
<dbReference type="Proteomes" id="UP000784294">
    <property type="component" value="Unassembled WGS sequence"/>
</dbReference>
<protein>
    <submittedName>
        <fullName evidence="1">Uncharacterized protein</fullName>
    </submittedName>
</protein>
<dbReference type="OrthoDB" id="341486at2759"/>
<proteinExistence type="predicted"/>
<comment type="caution">
    <text evidence="1">The sequence shown here is derived from an EMBL/GenBank/DDBJ whole genome shotgun (WGS) entry which is preliminary data.</text>
</comment>
<dbReference type="AlphaFoldDB" id="A0A3S5FF36"/>